<accession>A0A1H0S4E6</accession>
<evidence type="ECO:0000313" key="2">
    <source>
        <dbReference type="EMBL" id="SDP36537.1"/>
    </source>
</evidence>
<keyword evidence="3" id="KW-1185">Reference proteome</keyword>
<dbReference type="InterPro" id="IPR011024">
    <property type="entry name" value="G_crystallin-like"/>
</dbReference>
<feature type="chain" id="PRO_5039420605" evidence="1">
    <location>
        <begin position="30"/>
        <end position="152"/>
    </location>
</feature>
<name>A0A1H0S4E6_9ACTN</name>
<keyword evidence="1" id="KW-0732">Signal</keyword>
<dbReference type="EMBL" id="FNIE01000025">
    <property type="protein sequence ID" value="SDP36537.1"/>
    <property type="molecule type" value="Genomic_DNA"/>
</dbReference>
<evidence type="ECO:0000313" key="3">
    <source>
        <dbReference type="Proteomes" id="UP000199341"/>
    </source>
</evidence>
<dbReference type="SUPFAM" id="SSF49695">
    <property type="entry name" value="gamma-Crystallin-like"/>
    <property type="match status" value="1"/>
</dbReference>
<protein>
    <submittedName>
        <fullName evidence="2">Peptidase inhibitor family I36</fullName>
    </submittedName>
</protein>
<organism evidence="2 3">
    <name type="scientific">Actinacidiphila guanduensis</name>
    <dbReference type="NCBI Taxonomy" id="310781"/>
    <lineage>
        <taxon>Bacteria</taxon>
        <taxon>Bacillati</taxon>
        <taxon>Actinomycetota</taxon>
        <taxon>Actinomycetes</taxon>
        <taxon>Kitasatosporales</taxon>
        <taxon>Streptomycetaceae</taxon>
        <taxon>Actinacidiphila</taxon>
    </lineage>
</organism>
<dbReference type="Gene3D" id="2.60.20.10">
    <property type="entry name" value="Crystallins"/>
    <property type="match status" value="1"/>
</dbReference>
<sequence>MSQIIRRSIATGTAVAVFALLAVTSATEAAAVPSAGPSSFRQGPAATADNSIHPNIKSPDVWFYTDANYSGDQADAGTQSPNFGGFNDRVSSIIIYNDLQSFCFYVDANYSGASFMSPSDTSGNRYYPDLSIPNPFWNDALSSFRPALLGSC</sequence>
<dbReference type="Proteomes" id="UP000199341">
    <property type="component" value="Unassembled WGS sequence"/>
</dbReference>
<feature type="signal peptide" evidence="1">
    <location>
        <begin position="1"/>
        <end position="29"/>
    </location>
</feature>
<dbReference type="AlphaFoldDB" id="A0A1H0S4E6"/>
<evidence type="ECO:0000256" key="1">
    <source>
        <dbReference type="SAM" id="SignalP"/>
    </source>
</evidence>
<gene>
    <name evidence="2" type="ORF">SAMN05216259_12556</name>
</gene>
<proteinExistence type="predicted"/>
<reference evidence="2 3" key="1">
    <citation type="submission" date="2016-10" db="EMBL/GenBank/DDBJ databases">
        <authorList>
            <person name="de Groot N.N."/>
        </authorList>
    </citation>
    <scope>NUCLEOTIDE SEQUENCE [LARGE SCALE GENOMIC DNA]</scope>
    <source>
        <strain evidence="2 3">CGMCC 4.2022</strain>
    </source>
</reference>
<dbReference type="RefSeq" id="WP_093788448.1">
    <property type="nucleotide sequence ID" value="NZ_FNIE01000025.1"/>
</dbReference>